<evidence type="ECO:0000313" key="1">
    <source>
        <dbReference type="EMBL" id="EFA83833.1"/>
    </source>
</evidence>
<gene>
    <name evidence="1" type="ORF">PPL_02901</name>
</gene>
<dbReference type="InParanoid" id="D3B3D5"/>
<comment type="caution">
    <text evidence="1">The sequence shown here is derived from an EMBL/GenBank/DDBJ whole genome shotgun (WGS) entry which is preliminary data.</text>
</comment>
<organism evidence="1 2">
    <name type="scientific">Heterostelium pallidum (strain ATCC 26659 / Pp 5 / PN500)</name>
    <name type="common">Cellular slime mold</name>
    <name type="synonym">Polysphondylium pallidum</name>
    <dbReference type="NCBI Taxonomy" id="670386"/>
    <lineage>
        <taxon>Eukaryota</taxon>
        <taxon>Amoebozoa</taxon>
        <taxon>Evosea</taxon>
        <taxon>Eumycetozoa</taxon>
        <taxon>Dictyostelia</taxon>
        <taxon>Acytosteliales</taxon>
        <taxon>Acytosteliaceae</taxon>
        <taxon>Heterostelium</taxon>
    </lineage>
</organism>
<dbReference type="EMBL" id="ADBJ01000010">
    <property type="protein sequence ID" value="EFA83833.1"/>
    <property type="molecule type" value="Genomic_DNA"/>
</dbReference>
<reference evidence="1 2" key="1">
    <citation type="journal article" date="2011" name="Genome Res.">
        <title>Phylogeny-wide analysis of social amoeba genomes highlights ancient origins for complex intercellular communication.</title>
        <authorList>
            <person name="Heidel A.J."/>
            <person name="Lawal H.M."/>
            <person name="Felder M."/>
            <person name="Schilde C."/>
            <person name="Helps N.R."/>
            <person name="Tunggal B."/>
            <person name="Rivero F."/>
            <person name="John U."/>
            <person name="Schleicher M."/>
            <person name="Eichinger L."/>
            <person name="Platzer M."/>
            <person name="Noegel A.A."/>
            <person name="Schaap P."/>
            <person name="Gloeckner G."/>
        </authorList>
    </citation>
    <scope>NUCLEOTIDE SEQUENCE [LARGE SCALE GENOMIC DNA]</scope>
    <source>
        <strain evidence="2">ATCC 26659 / Pp 5 / PN500</strain>
    </source>
</reference>
<dbReference type="Gene3D" id="2.40.160.50">
    <property type="entry name" value="membrane protein fhac: a member of the omp85/tpsb transporter family"/>
    <property type="match status" value="1"/>
</dbReference>
<evidence type="ECO:0000313" key="2">
    <source>
        <dbReference type="Proteomes" id="UP000001396"/>
    </source>
</evidence>
<sequence>MSPMIDRFYNGVSYHFKGFEYKGLATTKSKKPCLGGDFYHNTTLYITKDLNEHPAQLFGFYSLGNSVLNYNNIGESVRSLFDPLNFRHTAGFGIRGAAGPALVDVYFSHVLKKLPTDQSLRFGLCVTLKFY</sequence>
<accession>D3B3D5</accession>
<proteinExistence type="predicted"/>
<dbReference type="RefSeq" id="XP_020435950.1">
    <property type="nucleotide sequence ID" value="XM_020573878.1"/>
</dbReference>
<dbReference type="GeneID" id="31358424"/>
<protein>
    <recommendedName>
        <fullName evidence="3">Bacterial surface antigen (D15) domain-containing protein</fullName>
    </recommendedName>
</protein>
<dbReference type="Proteomes" id="UP000001396">
    <property type="component" value="Unassembled WGS sequence"/>
</dbReference>
<keyword evidence="2" id="KW-1185">Reference proteome</keyword>
<evidence type="ECO:0008006" key="3">
    <source>
        <dbReference type="Google" id="ProtNLM"/>
    </source>
</evidence>
<dbReference type="AlphaFoldDB" id="D3B3D5"/>
<name>D3B3D5_HETP5</name>